<keyword evidence="1" id="KW-0812">Transmembrane</keyword>
<dbReference type="KEGG" id="tpd:Teth39_2230"/>
<evidence type="ECO:0000313" key="3">
    <source>
        <dbReference type="Proteomes" id="UP000002156"/>
    </source>
</evidence>
<dbReference type="Proteomes" id="UP000002156">
    <property type="component" value="Chromosome"/>
</dbReference>
<dbReference type="RefSeq" id="WP_009052197.1">
    <property type="nucleotide sequence ID" value="NC_010321.1"/>
</dbReference>
<proteinExistence type="predicted"/>
<organism evidence="2 3">
    <name type="scientific">Thermoanaerobacter pseudethanolicus (strain ATCC 33223 / 39E)</name>
    <name type="common">Clostridium thermohydrosulfuricum</name>
    <dbReference type="NCBI Taxonomy" id="340099"/>
    <lineage>
        <taxon>Bacteria</taxon>
        <taxon>Bacillati</taxon>
        <taxon>Bacillota</taxon>
        <taxon>Clostridia</taxon>
        <taxon>Thermoanaerobacterales</taxon>
        <taxon>Thermoanaerobacteraceae</taxon>
        <taxon>Thermoanaerobacter</taxon>
    </lineage>
</organism>
<keyword evidence="1" id="KW-0472">Membrane</keyword>
<dbReference type="AlphaFoldDB" id="B0K831"/>
<evidence type="ECO:0000256" key="1">
    <source>
        <dbReference type="SAM" id="Phobius"/>
    </source>
</evidence>
<accession>B0K831</accession>
<name>B0K831_THEP3</name>
<reference evidence="3" key="1">
    <citation type="submission" date="2008-01" db="EMBL/GenBank/DDBJ databases">
        <title>Complete sequence of Thermoanaerobacter pseudethanolicus 39E.</title>
        <authorList>
            <person name="Copeland A."/>
            <person name="Lucas S."/>
            <person name="Lapidus A."/>
            <person name="Barry K."/>
            <person name="Glavina del Rio T."/>
            <person name="Dalin E."/>
            <person name="Tice H."/>
            <person name="Pitluck S."/>
            <person name="Bruce D."/>
            <person name="Goodwin L."/>
            <person name="Saunders E."/>
            <person name="Brettin T."/>
            <person name="Detter J.C."/>
            <person name="Han C."/>
            <person name="Schmutz J."/>
            <person name="Larimer F."/>
            <person name="Land M."/>
            <person name="Hauser L."/>
            <person name="Kyrpides N."/>
            <person name="Lykidis A."/>
            <person name="Hemme C."/>
            <person name="Fields M.W."/>
            <person name="He Z."/>
            <person name="Zhou J."/>
            <person name="Richardson P."/>
        </authorList>
    </citation>
    <scope>NUCLEOTIDE SEQUENCE [LARGE SCALE GENOMIC DNA]</scope>
    <source>
        <strain evidence="3">ATCC 33223 / DSM 2355 / 39E</strain>
    </source>
</reference>
<evidence type="ECO:0000313" key="2">
    <source>
        <dbReference type="EMBL" id="ABY95851.1"/>
    </source>
</evidence>
<dbReference type="HOGENOM" id="CLU_2425996_0_0_9"/>
<sequence length="91" mass="10743">MLDERDEYGEYFKKAVIMRAAEEWEEPISFQNAEVYEGAGFGIIGFLAIFYLLDKVVNFLIKAEMVIRPYFKELMSFLNWVLGYIHLFNLS</sequence>
<dbReference type="EMBL" id="CP000924">
    <property type="protein sequence ID" value="ABY95851.1"/>
    <property type="molecule type" value="Genomic_DNA"/>
</dbReference>
<gene>
    <name evidence="2" type="ordered locus">Teth39_2230</name>
</gene>
<dbReference type="STRING" id="340099.Teth39_2230"/>
<protein>
    <submittedName>
        <fullName evidence="2">Uncharacterized protein</fullName>
    </submittedName>
</protein>
<keyword evidence="1" id="KW-1133">Transmembrane helix</keyword>
<feature type="transmembrane region" description="Helical" evidence="1">
    <location>
        <begin position="35"/>
        <end position="53"/>
    </location>
</feature>
<keyword evidence="3" id="KW-1185">Reference proteome</keyword>